<feature type="domain" description="Polyphosphate kinase-2-related" evidence="1">
    <location>
        <begin position="86"/>
        <end position="300"/>
    </location>
</feature>
<dbReference type="NCBIfam" id="TIGR03709">
    <property type="entry name" value="PPK2_rel_1"/>
    <property type="match status" value="1"/>
</dbReference>
<dbReference type="GO" id="GO:0016301">
    <property type="term" value="F:kinase activity"/>
    <property type="evidence" value="ECO:0007669"/>
    <property type="project" value="UniProtKB-KW"/>
</dbReference>
<proteinExistence type="predicted"/>
<dbReference type="Gene3D" id="3.40.50.300">
    <property type="entry name" value="P-loop containing nucleotide triphosphate hydrolases"/>
    <property type="match status" value="1"/>
</dbReference>
<dbReference type="GO" id="GO:0016776">
    <property type="term" value="F:phosphotransferase activity, phosphate group as acceptor"/>
    <property type="evidence" value="ECO:0007669"/>
    <property type="project" value="InterPro"/>
</dbReference>
<dbReference type="InterPro" id="IPR022300">
    <property type="entry name" value="PPK2-rel_1"/>
</dbReference>
<dbReference type="EMBL" id="CP045121">
    <property type="protein sequence ID" value="QIN78436.1"/>
    <property type="molecule type" value="Genomic_DNA"/>
</dbReference>
<dbReference type="Proteomes" id="UP000502706">
    <property type="component" value="Chromosome"/>
</dbReference>
<dbReference type="InterPro" id="IPR027417">
    <property type="entry name" value="P-loop_NTPase"/>
</dbReference>
<dbReference type="GO" id="GO:0006797">
    <property type="term" value="P:polyphosphate metabolic process"/>
    <property type="evidence" value="ECO:0007669"/>
    <property type="project" value="InterPro"/>
</dbReference>
<evidence type="ECO:0000313" key="2">
    <source>
        <dbReference type="EMBL" id="QIN78436.1"/>
    </source>
</evidence>
<reference evidence="2 3" key="1">
    <citation type="submission" date="2019-10" db="EMBL/GenBank/DDBJ databases">
        <title>Rubrobacter sp nov SCSIO 52915 isolated from a deep-sea sediment in the South China Sea.</title>
        <authorList>
            <person name="Chen R.W."/>
        </authorList>
    </citation>
    <scope>NUCLEOTIDE SEQUENCE [LARGE SCALE GENOMIC DNA]</scope>
    <source>
        <strain evidence="2 3">SCSIO 52915</strain>
    </source>
</reference>
<evidence type="ECO:0000259" key="1">
    <source>
        <dbReference type="Pfam" id="PF03976"/>
    </source>
</evidence>
<name>A0A6G8PW66_9ACTN</name>
<dbReference type="InterPro" id="IPR022488">
    <property type="entry name" value="PPK2-related"/>
</dbReference>
<organism evidence="2 3">
    <name type="scientific">Rubrobacter marinus</name>
    <dbReference type="NCBI Taxonomy" id="2653852"/>
    <lineage>
        <taxon>Bacteria</taxon>
        <taxon>Bacillati</taxon>
        <taxon>Actinomycetota</taxon>
        <taxon>Rubrobacteria</taxon>
        <taxon>Rubrobacterales</taxon>
        <taxon>Rubrobacteraceae</taxon>
        <taxon>Rubrobacter</taxon>
    </lineage>
</organism>
<dbReference type="KEGG" id="rmar:GBA65_07755"/>
<dbReference type="SUPFAM" id="SSF52540">
    <property type="entry name" value="P-loop containing nucleoside triphosphate hydrolases"/>
    <property type="match status" value="1"/>
</dbReference>
<dbReference type="Pfam" id="PF03976">
    <property type="entry name" value="PPK2"/>
    <property type="match status" value="1"/>
</dbReference>
<keyword evidence="2" id="KW-0418">Kinase</keyword>
<dbReference type="PANTHER" id="PTHR34383">
    <property type="entry name" value="POLYPHOSPHATE:AMP PHOSPHOTRANSFERASE-RELATED"/>
    <property type="match status" value="1"/>
</dbReference>
<keyword evidence="3" id="KW-1185">Reference proteome</keyword>
<evidence type="ECO:0000313" key="3">
    <source>
        <dbReference type="Proteomes" id="UP000502706"/>
    </source>
</evidence>
<gene>
    <name evidence="2" type="ORF">GBA65_07755</name>
</gene>
<sequence length="318" mass="36441">MRRWRRSPSGCPLATAAIQAPRRFHDAPQGNPGAHRRPEGLPAVVGERYHERYRVEPSAAFRLDGVNPEETQGLRGKEARGLLAGELEKLSGLQERLYAEGKRSLLLVLQAMDGGGKDSTIRRVFRGVNPQGCYVVSFKAPSQEELAHDFLWRIHRRTPARGHIGVFNRSHYEDVLVPLVHETVPASLVEGRYEHINCLEKMLHDSGTRLVKVFLHISKEYQLKRMHRRLERPDKLWKFALEDLEEREHWDAYMGAYETLSGRCSTPRAPWCVVPANNRRFSSIVVAQLLVDALREIDPQHPPAFDPEQYPTERLQRG</sequence>
<dbReference type="AlphaFoldDB" id="A0A6G8PW66"/>
<keyword evidence="2" id="KW-0808">Transferase</keyword>
<protein>
    <submittedName>
        <fullName evidence="2">Polyphosphate kinase 2 family protein</fullName>
    </submittedName>
</protein>
<dbReference type="PANTHER" id="PTHR34383:SF3">
    <property type="entry name" value="POLYPHOSPHATE:AMP PHOSPHOTRANSFERASE"/>
    <property type="match status" value="1"/>
</dbReference>
<accession>A0A6G8PW66</accession>